<protein>
    <recommendedName>
        <fullName evidence="1">F-box domain-containing protein</fullName>
    </recommendedName>
</protein>
<sequence length="370" mass="40754">MDEGVVDRLSALSDDLLRRILHLVPSKEAASTSALSRRWGSLWRSSGAVDLAAAIRYGHDEIYSYQAMQETQRAAEDAFCRAAAASLAAFAWTPTAATPTSREVAMRLPAVTTLVLALCGGLLGQGAGQNRIWALEIDAPRLQSLVYKGLLRQFQLRSAATELARADLHFLKDTLCYGKERTRELFWQFVQSLSSAKALKLTVNAGLKEIAAIGKARRAQLLCPLPNVQRLELEGWHHPTSTTAAVAIANLLHCCHALGDLTLKLSDVPPDSHKDDGSYYASDRLDYTRSIDRFIRRRRSSTISMEDSNSSGVRYHDDVHDIPGLSGHSFACLQKSLRRVSLQFRLGDSSSSCLGPRLVKFFAQNAMVLE</sequence>
<keyword evidence="3" id="KW-1185">Reference proteome</keyword>
<accession>A0A835B477</accession>
<dbReference type="EMBL" id="JACEFO010002056">
    <property type="protein sequence ID" value="KAF8687444.1"/>
    <property type="molecule type" value="Genomic_DNA"/>
</dbReference>
<feature type="domain" description="F-box" evidence="1">
    <location>
        <begin position="9"/>
        <end position="46"/>
    </location>
</feature>
<proteinExistence type="predicted"/>
<dbReference type="PANTHER" id="PTHR32141">
    <property type="match status" value="1"/>
</dbReference>
<gene>
    <name evidence="2" type="ORF">HU200_043137</name>
</gene>
<name>A0A835B477_9POAL</name>
<dbReference type="InterPro" id="IPR055302">
    <property type="entry name" value="F-box_dom-containing"/>
</dbReference>
<organism evidence="2 3">
    <name type="scientific">Digitaria exilis</name>
    <dbReference type="NCBI Taxonomy" id="1010633"/>
    <lineage>
        <taxon>Eukaryota</taxon>
        <taxon>Viridiplantae</taxon>
        <taxon>Streptophyta</taxon>
        <taxon>Embryophyta</taxon>
        <taxon>Tracheophyta</taxon>
        <taxon>Spermatophyta</taxon>
        <taxon>Magnoliopsida</taxon>
        <taxon>Liliopsida</taxon>
        <taxon>Poales</taxon>
        <taxon>Poaceae</taxon>
        <taxon>PACMAD clade</taxon>
        <taxon>Panicoideae</taxon>
        <taxon>Panicodae</taxon>
        <taxon>Paniceae</taxon>
        <taxon>Anthephorinae</taxon>
        <taxon>Digitaria</taxon>
    </lineage>
</organism>
<dbReference type="Pfam" id="PF00646">
    <property type="entry name" value="F-box"/>
    <property type="match status" value="1"/>
</dbReference>
<evidence type="ECO:0000313" key="2">
    <source>
        <dbReference type="EMBL" id="KAF8687444.1"/>
    </source>
</evidence>
<dbReference type="SUPFAM" id="SSF81383">
    <property type="entry name" value="F-box domain"/>
    <property type="match status" value="1"/>
</dbReference>
<dbReference type="OrthoDB" id="670854at2759"/>
<dbReference type="InterPro" id="IPR001810">
    <property type="entry name" value="F-box_dom"/>
</dbReference>
<reference evidence="2" key="1">
    <citation type="submission" date="2020-07" db="EMBL/GenBank/DDBJ databases">
        <title>Genome sequence and genetic diversity analysis of an under-domesticated orphan crop, white fonio (Digitaria exilis).</title>
        <authorList>
            <person name="Bennetzen J.L."/>
            <person name="Chen S."/>
            <person name="Ma X."/>
            <person name="Wang X."/>
            <person name="Yssel A.E.J."/>
            <person name="Chaluvadi S.R."/>
            <person name="Johnson M."/>
            <person name="Gangashetty P."/>
            <person name="Hamidou F."/>
            <person name="Sanogo M.D."/>
            <person name="Zwaenepoel A."/>
            <person name="Wallace J."/>
            <person name="Van De Peer Y."/>
            <person name="Van Deynze A."/>
        </authorList>
    </citation>
    <scope>NUCLEOTIDE SEQUENCE</scope>
    <source>
        <tissue evidence="2">Leaves</tissue>
    </source>
</reference>
<evidence type="ECO:0000313" key="3">
    <source>
        <dbReference type="Proteomes" id="UP000636709"/>
    </source>
</evidence>
<dbReference type="Proteomes" id="UP000636709">
    <property type="component" value="Unassembled WGS sequence"/>
</dbReference>
<dbReference type="InterPro" id="IPR036047">
    <property type="entry name" value="F-box-like_dom_sf"/>
</dbReference>
<comment type="caution">
    <text evidence="2">The sequence shown here is derived from an EMBL/GenBank/DDBJ whole genome shotgun (WGS) entry which is preliminary data.</text>
</comment>
<dbReference type="AlphaFoldDB" id="A0A835B477"/>
<evidence type="ECO:0000259" key="1">
    <source>
        <dbReference type="Pfam" id="PF00646"/>
    </source>
</evidence>
<dbReference type="PANTHER" id="PTHR32141:SF26">
    <property type="entry name" value="OS08G0328600 PROTEIN"/>
    <property type="match status" value="1"/>
</dbReference>